<feature type="transmembrane region" description="Helical" evidence="7">
    <location>
        <begin position="49"/>
        <end position="67"/>
    </location>
</feature>
<dbReference type="PANTHER" id="PTHR42718:SF46">
    <property type="entry name" value="BLR6921 PROTEIN"/>
    <property type="match status" value="1"/>
</dbReference>
<dbReference type="PANTHER" id="PTHR42718">
    <property type="entry name" value="MAJOR FACILITATOR SUPERFAMILY MULTIDRUG TRANSPORTER MFSC"/>
    <property type="match status" value="1"/>
</dbReference>
<dbReference type="SUPFAM" id="SSF103473">
    <property type="entry name" value="MFS general substrate transporter"/>
    <property type="match status" value="1"/>
</dbReference>
<gene>
    <name evidence="9" type="ORF">J2S42_003001</name>
</gene>
<accession>A0AAE4AXK8</accession>
<feature type="transmembrane region" description="Helical" evidence="7">
    <location>
        <begin position="357"/>
        <end position="377"/>
    </location>
</feature>
<dbReference type="NCBIfam" id="TIGR00711">
    <property type="entry name" value="efflux_EmrB"/>
    <property type="match status" value="1"/>
</dbReference>
<feature type="transmembrane region" description="Helical" evidence="7">
    <location>
        <begin position="12"/>
        <end position="34"/>
    </location>
</feature>
<keyword evidence="10" id="KW-1185">Reference proteome</keyword>
<dbReference type="InterPro" id="IPR005829">
    <property type="entry name" value="Sugar_transporter_CS"/>
</dbReference>
<dbReference type="AlphaFoldDB" id="A0AAE4AXK8"/>
<proteinExistence type="predicted"/>
<dbReference type="RefSeq" id="WP_307239576.1">
    <property type="nucleotide sequence ID" value="NZ_JAUSUZ010000001.1"/>
</dbReference>
<evidence type="ECO:0000259" key="8">
    <source>
        <dbReference type="PROSITE" id="PS50850"/>
    </source>
</evidence>
<organism evidence="9 10">
    <name type="scientific">Catenuloplanes indicus</name>
    <dbReference type="NCBI Taxonomy" id="137267"/>
    <lineage>
        <taxon>Bacteria</taxon>
        <taxon>Bacillati</taxon>
        <taxon>Actinomycetota</taxon>
        <taxon>Actinomycetes</taxon>
        <taxon>Micromonosporales</taxon>
        <taxon>Micromonosporaceae</taxon>
        <taxon>Catenuloplanes</taxon>
    </lineage>
</organism>
<feature type="transmembrane region" description="Helical" evidence="7">
    <location>
        <begin position="103"/>
        <end position="125"/>
    </location>
</feature>
<evidence type="ECO:0000256" key="3">
    <source>
        <dbReference type="ARBA" id="ARBA00022475"/>
    </source>
</evidence>
<evidence type="ECO:0000256" key="1">
    <source>
        <dbReference type="ARBA" id="ARBA00004651"/>
    </source>
</evidence>
<name>A0AAE4AXK8_9ACTN</name>
<dbReference type="InterPro" id="IPR036259">
    <property type="entry name" value="MFS_trans_sf"/>
</dbReference>
<dbReference type="PROSITE" id="PS00216">
    <property type="entry name" value="SUGAR_TRANSPORT_1"/>
    <property type="match status" value="1"/>
</dbReference>
<evidence type="ECO:0000256" key="5">
    <source>
        <dbReference type="ARBA" id="ARBA00022989"/>
    </source>
</evidence>
<dbReference type="Gene3D" id="1.20.1250.20">
    <property type="entry name" value="MFS general substrate transporter like domains"/>
    <property type="match status" value="1"/>
</dbReference>
<keyword evidence="4 7" id="KW-0812">Transmembrane</keyword>
<feature type="transmembrane region" description="Helical" evidence="7">
    <location>
        <begin position="137"/>
        <end position="157"/>
    </location>
</feature>
<feature type="transmembrane region" description="Helical" evidence="7">
    <location>
        <begin position="169"/>
        <end position="188"/>
    </location>
</feature>
<dbReference type="Gene3D" id="1.20.1720.10">
    <property type="entry name" value="Multidrug resistance protein D"/>
    <property type="match status" value="1"/>
</dbReference>
<keyword evidence="3" id="KW-1003">Cell membrane</keyword>
<evidence type="ECO:0000313" key="10">
    <source>
        <dbReference type="Proteomes" id="UP001240236"/>
    </source>
</evidence>
<dbReference type="GO" id="GO:0005886">
    <property type="term" value="C:plasma membrane"/>
    <property type="evidence" value="ECO:0007669"/>
    <property type="project" value="UniProtKB-SubCell"/>
</dbReference>
<dbReference type="Pfam" id="PF07690">
    <property type="entry name" value="MFS_1"/>
    <property type="match status" value="1"/>
</dbReference>
<feature type="transmembrane region" description="Helical" evidence="7">
    <location>
        <begin position="447"/>
        <end position="466"/>
    </location>
</feature>
<comment type="caution">
    <text evidence="9">The sequence shown here is derived from an EMBL/GenBank/DDBJ whole genome shotgun (WGS) entry which is preliminary data.</text>
</comment>
<feature type="transmembrane region" description="Helical" evidence="7">
    <location>
        <begin position="332"/>
        <end position="351"/>
    </location>
</feature>
<evidence type="ECO:0000256" key="4">
    <source>
        <dbReference type="ARBA" id="ARBA00022692"/>
    </source>
</evidence>
<dbReference type="EMBL" id="JAUSUZ010000001">
    <property type="protein sequence ID" value="MDQ0366332.1"/>
    <property type="molecule type" value="Genomic_DNA"/>
</dbReference>
<feature type="transmembrane region" description="Helical" evidence="7">
    <location>
        <begin position="268"/>
        <end position="291"/>
    </location>
</feature>
<evidence type="ECO:0000256" key="7">
    <source>
        <dbReference type="SAM" id="Phobius"/>
    </source>
</evidence>
<reference evidence="9 10" key="1">
    <citation type="submission" date="2023-07" db="EMBL/GenBank/DDBJ databases">
        <title>Sequencing the genomes of 1000 actinobacteria strains.</title>
        <authorList>
            <person name="Klenk H.-P."/>
        </authorList>
    </citation>
    <scope>NUCLEOTIDE SEQUENCE [LARGE SCALE GENOMIC DNA]</scope>
    <source>
        <strain evidence="9 10">DSM 44709</strain>
    </source>
</reference>
<dbReference type="PROSITE" id="PS50850">
    <property type="entry name" value="MFS"/>
    <property type="match status" value="1"/>
</dbReference>
<feature type="transmembrane region" description="Helical" evidence="7">
    <location>
        <begin position="79"/>
        <end position="97"/>
    </location>
</feature>
<dbReference type="InterPro" id="IPR020846">
    <property type="entry name" value="MFS_dom"/>
</dbReference>
<dbReference type="InterPro" id="IPR004638">
    <property type="entry name" value="EmrB-like"/>
</dbReference>
<evidence type="ECO:0000256" key="2">
    <source>
        <dbReference type="ARBA" id="ARBA00022448"/>
    </source>
</evidence>
<dbReference type="CDD" id="cd17321">
    <property type="entry name" value="MFS_MMR_MDR_like"/>
    <property type="match status" value="1"/>
</dbReference>
<evidence type="ECO:0000313" key="9">
    <source>
        <dbReference type="EMBL" id="MDQ0366332.1"/>
    </source>
</evidence>
<sequence>MTETAHGRRWLILAVLGVAQLMVVLDATIVNIALPTAQQDLGFSDADRQWVITAYALAFGSLLLLGGRIADLFGRKNTFLTGLAGFAIASALGGAAPNFETLVAARALQGIFGALLAPAALSLLTTTFTDPAERGKAFGIFGALAGGGGGIGLLLGGVLTEHLSWRWCLYVNLIFAAVAFAGGVAFLSRQRPAHRPALDIPGVITVSAGLFGLVYGFANAETEGWSDPMCWGFLAAGVVLVAVFVVLQTRVPHPLLPLRVILDRGRAGSYIAVAVSGAGIFGVSLFLTYYLQAVRGYSPVETGLAFLPQIGGTMLAATTGNAVLVRRFGARPLVTLGMVLSGLGMVWMTLLEADSAYAAHVLPPLITLGLGFGLIIAPAMSTATSGVDPADAGVASATVNTSQQVGGSIGTALLNTLAASAAADYLTGRQPTADAIIQSQLASYHTAFWWTAAFFAVGAITCGLLLPSGRPIHDPDAEPALVH</sequence>
<dbReference type="InterPro" id="IPR011701">
    <property type="entry name" value="MFS"/>
</dbReference>
<feature type="domain" description="Major facilitator superfamily (MFS) profile" evidence="8">
    <location>
        <begin position="12"/>
        <end position="470"/>
    </location>
</feature>
<feature type="transmembrane region" description="Helical" evidence="7">
    <location>
        <begin position="303"/>
        <end position="325"/>
    </location>
</feature>
<keyword evidence="5 7" id="KW-1133">Transmembrane helix</keyword>
<dbReference type="Proteomes" id="UP001240236">
    <property type="component" value="Unassembled WGS sequence"/>
</dbReference>
<comment type="subcellular location">
    <subcellularLocation>
        <location evidence="1">Cell membrane</location>
        <topology evidence="1">Multi-pass membrane protein</topology>
    </subcellularLocation>
</comment>
<feature type="transmembrane region" description="Helical" evidence="7">
    <location>
        <begin position="200"/>
        <end position="218"/>
    </location>
</feature>
<evidence type="ECO:0000256" key="6">
    <source>
        <dbReference type="ARBA" id="ARBA00023136"/>
    </source>
</evidence>
<keyword evidence="6 7" id="KW-0472">Membrane</keyword>
<dbReference type="GO" id="GO:0022857">
    <property type="term" value="F:transmembrane transporter activity"/>
    <property type="evidence" value="ECO:0007669"/>
    <property type="project" value="InterPro"/>
</dbReference>
<feature type="transmembrane region" description="Helical" evidence="7">
    <location>
        <begin position="230"/>
        <end position="247"/>
    </location>
</feature>
<protein>
    <submittedName>
        <fullName evidence="9">EmrB/QacA subfamily drug resistance transporter</fullName>
    </submittedName>
</protein>
<keyword evidence="2" id="KW-0813">Transport</keyword>